<dbReference type="EMBL" id="CAJZAG010000005">
    <property type="protein sequence ID" value="CAG9173845.1"/>
    <property type="molecule type" value="Genomic_DNA"/>
</dbReference>
<reference evidence="1 2" key="1">
    <citation type="submission" date="2021-08" db="EMBL/GenBank/DDBJ databases">
        <authorList>
            <person name="Peeters C."/>
        </authorList>
    </citation>
    <scope>NUCLEOTIDE SEQUENCE [LARGE SCALE GENOMIC DNA]</scope>
    <source>
        <strain evidence="1 2">LMG 32289</strain>
    </source>
</reference>
<sequence length="58" mass="6790">MRMKVPMSDSLRKMRSDPNGLKALWEFMATAKLHERQVITYKDRYGQQVTITLTRGGF</sequence>
<gene>
    <name evidence="1" type="ORF">LMG32289_02978</name>
</gene>
<evidence type="ECO:0000313" key="1">
    <source>
        <dbReference type="EMBL" id="CAG9173845.1"/>
    </source>
</evidence>
<dbReference type="Proteomes" id="UP000706525">
    <property type="component" value="Unassembled WGS sequence"/>
</dbReference>
<name>A0ABM8X1U7_9BURK</name>
<keyword evidence="2" id="KW-1185">Reference proteome</keyword>
<proteinExistence type="predicted"/>
<comment type="caution">
    <text evidence="1">The sequence shown here is derived from an EMBL/GenBank/DDBJ whole genome shotgun (WGS) entry which is preliminary data.</text>
</comment>
<protein>
    <submittedName>
        <fullName evidence="1">Uncharacterized protein</fullName>
    </submittedName>
</protein>
<evidence type="ECO:0000313" key="2">
    <source>
        <dbReference type="Proteomes" id="UP000706525"/>
    </source>
</evidence>
<accession>A0ABM8X1U7</accession>
<organism evidence="1 2">
    <name type="scientific">Cupriavidus pampae</name>
    <dbReference type="NCBI Taxonomy" id="659251"/>
    <lineage>
        <taxon>Bacteria</taxon>
        <taxon>Pseudomonadati</taxon>
        <taxon>Pseudomonadota</taxon>
        <taxon>Betaproteobacteria</taxon>
        <taxon>Burkholderiales</taxon>
        <taxon>Burkholderiaceae</taxon>
        <taxon>Cupriavidus</taxon>
    </lineage>
</organism>